<gene>
    <name evidence="2" type="ORF">AAJ76_3700041073</name>
</gene>
<organism evidence="2 3">
    <name type="scientific">Vairimorpha ceranae</name>
    <dbReference type="NCBI Taxonomy" id="40302"/>
    <lineage>
        <taxon>Eukaryota</taxon>
        <taxon>Fungi</taxon>
        <taxon>Fungi incertae sedis</taxon>
        <taxon>Microsporidia</taxon>
        <taxon>Nosematidae</taxon>
        <taxon>Vairimorpha</taxon>
    </lineage>
</organism>
<dbReference type="EMBL" id="JPQZ01000037">
    <property type="protein sequence ID" value="KKO74986.1"/>
    <property type="molecule type" value="Genomic_DNA"/>
</dbReference>
<evidence type="ECO:0000313" key="2">
    <source>
        <dbReference type="EMBL" id="KKO74986.1"/>
    </source>
</evidence>
<dbReference type="PANTHER" id="PTHR13230">
    <property type="entry name" value="GENERAL TRANSCRIPTION FACTOR IIIC, POLYPEPTIDE 5"/>
    <property type="match status" value="1"/>
</dbReference>
<protein>
    <submittedName>
        <fullName evidence="2">Rna polymerase iii transcription factor iiic subunit</fullName>
    </submittedName>
</protein>
<dbReference type="OrthoDB" id="5598268at2759"/>
<dbReference type="PANTHER" id="PTHR13230:SF5">
    <property type="entry name" value="GENERAL TRANSCRIPTION FACTOR 3C POLYPEPTIDE 5"/>
    <property type="match status" value="1"/>
</dbReference>
<dbReference type="GeneID" id="36320315"/>
<proteinExistence type="predicted"/>
<comment type="caution">
    <text evidence="2">The sequence shown here is derived from an EMBL/GenBank/DDBJ whole genome shotgun (WGS) entry which is preliminary data.</text>
</comment>
<accession>A0A0F9WBU0</accession>
<dbReference type="GO" id="GO:0001002">
    <property type="term" value="F:RNA polymerase III type 1 promoter sequence-specific DNA binding"/>
    <property type="evidence" value="ECO:0007669"/>
    <property type="project" value="TreeGrafter"/>
</dbReference>
<dbReference type="VEuPathDB" id="MicrosporidiaDB:G9O61_00g011030"/>
<name>A0A0F9WBU0_9MICR</name>
<feature type="non-terminal residue" evidence="2">
    <location>
        <position position="1"/>
    </location>
</feature>
<dbReference type="VEuPathDB" id="MicrosporidiaDB:AAJ76_3700041073"/>
<dbReference type="GO" id="GO:0006384">
    <property type="term" value="P:transcription initiation at RNA polymerase III promoter"/>
    <property type="evidence" value="ECO:0007669"/>
    <property type="project" value="InterPro"/>
</dbReference>
<dbReference type="InterPro" id="IPR040454">
    <property type="entry name" value="TF_IIIC_Tfc1/Sfc1"/>
</dbReference>
<evidence type="ECO:0000259" key="1">
    <source>
        <dbReference type="Pfam" id="PF09734"/>
    </source>
</evidence>
<dbReference type="AlphaFoldDB" id="A0A0F9WBU0"/>
<dbReference type="Pfam" id="PF09734">
    <property type="entry name" value="Tau95"/>
    <property type="match status" value="1"/>
</dbReference>
<reference evidence="2 3" key="1">
    <citation type="journal article" date="2015" name="Environ. Microbiol.">
        <title>Genome analyses suggest the presence of polyploidy and recent human-driven expansions in eight global populations of the honeybee pathogen Nosema ceranae.</title>
        <authorList>
            <person name="Pelin A."/>
            <person name="Selman M."/>
            <person name="Aris-Brosou S."/>
            <person name="Farinelli L."/>
            <person name="Corradi N."/>
        </authorList>
    </citation>
    <scope>NUCLEOTIDE SEQUENCE [LARGE SCALE GENOMIC DNA]</scope>
    <source>
        <strain evidence="2 3">PA08 1199</strain>
    </source>
</reference>
<keyword evidence="3" id="KW-1185">Reference proteome</keyword>
<dbReference type="RefSeq" id="XP_024330728.1">
    <property type="nucleotide sequence ID" value="XM_024475374.1"/>
</dbReference>
<dbReference type="InterPro" id="IPR019136">
    <property type="entry name" value="TF_IIIC_su-5_HTH"/>
</dbReference>
<dbReference type="Proteomes" id="UP000034350">
    <property type="component" value="Unassembled WGS sequence"/>
</dbReference>
<evidence type="ECO:0000313" key="3">
    <source>
        <dbReference type="Proteomes" id="UP000034350"/>
    </source>
</evidence>
<dbReference type="GO" id="GO:0001003">
    <property type="term" value="F:RNA polymerase III type 2 promoter sequence-specific DNA binding"/>
    <property type="evidence" value="ECO:0007669"/>
    <property type="project" value="TreeGrafter"/>
</dbReference>
<sequence>DSLPLYNNLGNIILDGNITDLLDVSQVVSYKFPPFTPPIVNYYEKSPKILSYKKNPVVHDIDVNTIRVYFTDDVPDNQICNNLVDENDLILQNFINNLFSPVLKINIIVQLFVQYKKEHKLNIKINRLKSILPMYRYYIVNGPFRKCWVPFGYDPKKDKQNYKYQIIDLRAEGTFFHLFEKDTIIKEVENNLEWYVKDDCDIKN</sequence>
<feature type="domain" description="Transcription factor IIIC subunit 5 HTH" evidence="1">
    <location>
        <begin position="90"/>
        <end position="170"/>
    </location>
</feature>
<dbReference type="GO" id="GO:0000127">
    <property type="term" value="C:transcription factor TFIIIC complex"/>
    <property type="evidence" value="ECO:0007669"/>
    <property type="project" value="InterPro"/>
</dbReference>